<name>A0ABD1RMG7_9LAMI</name>
<dbReference type="EMBL" id="JBFOLJ010000012">
    <property type="protein sequence ID" value="KAL2489254.1"/>
    <property type="molecule type" value="Genomic_DNA"/>
</dbReference>
<organism evidence="2 3">
    <name type="scientific">Forsythia ovata</name>
    <dbReference type="NCBI Taxonomy" id="205694"/>
    <lineage>
        <taxon>Eukaryota</taxon>
        <taxon>Viridiplantae</taxon>
        <taxon>Streptophyta</taxon>
        <taxon>Embryophyta</taxon>
        <taxon>Tracheophyta</taxon>
        <taxon>Spermatophyta</taxon>
        <taxon>Magnoliopsida</taxon>
        <taxon>eudicotyledons</taxon>
        <taxon>Gunneridae</taxon>
        <taxon>Pentapetalae</taxon>
        <taxon>asterids</taxon>
        <taxon>lamiids</taxon>
        <taxon>Lamiales</taxon>
        <taxon>Oleaceae</taxon>
        <taxon>Forsythieae</taxon>
        <taxon>Forsythia</taxon>
    </lineage>
</organism>
<dbReference type="AlphaFoldDB" id="A0ABD1RMG7"/>
<protein>
    <submittedName>
        <fullName evidence="2">Uncharacterized protein</fullName>
    </submittedName>
</protein>
<reference evidence="3" key="1">
    <citation type="submission" date="2024-07" db="EMBL/GenBank/DDBJ databases">
        <title>Two chromosome-level genome assemblies of Korean endemic species Abeliophyllum distichum and Forsythia ovata (Oleaceae).</title>
        <authorList>
            <person name="Jang H."/>
        </authorList>
    </citation>
    <scope>NUCLEOTIDE SEQUENCE [LARGE SCALE GENOMIC DNA]</scope>
</reference>
<accession>A0ABD1RMG7</accession>
<proteinExistence type="predicted"/>
<gene>
    <name evidence="2" type="ORF">Fot_42546</name>
</gene>
<comment type="caution">
    <text evidence="2">The sequence shown here is derived from an EMBL/GenBank/DDBJ whole genome shotgun (WGS) entry which is preliminary data.</text>
</comment>
<evidence type="ECO:0000313" key="2">
    <source>
        <dbReference type="EMBL" id="KAL2489254.1"/>
    </source>
</evidence>
<feature type="region of interest" description="Disordered" evidence="1">
    <location>
        <begin position="51"/>
        <end position="118"/>
    </location>
</feature>
<feature type="compositionally biased region" description="Low complexity" evidence="1">
    <location>
        <begin position="78"/>
        <end position="90"/>
    </location>
</feature>
<evidence type="ECO:0000313" key="3">
    <source>
        <dbReference type="Proteomes" id="UP001604277"/>
    </source>
</evidence>
<keyword evidence="3" id="KW-1185">Reference proteome</keyword>
<sequence length="156" mass="16395">MSGFHFFKVLKFKIRRGGVVEDTSLPHLAPSATSGFRSTVLQVPKMATDNPHTLSALEATSDVPSTSIPARPVPLPESARQSGKGKAGAKSGEEDVPGINISPHRISANTSTIGSRQDKLDPTVLGKLPPAVAIAGGIQFISIGLLPLGRRQTPRK</sequence>
<evidence type="ECO:0000256" key="1">
    <source>
        <dbReference type="SAM" id="MobiDB-lite"/>
    </source>
</evidence>
<dbReference type="Proteomes" id="UP001604277">
    <property type="component" value="Unassembled WGS sequence"/>
</dbReference>